<dbReference type="PANTHER" id="PTHR10145:SF6">
    <property type="entry name" value="TRANSCRIPTION ELONGATION FACTOR SPT6"/>
    <property type="match status" value="1"/>
</dbReference>
<evidence type="ECO:0000256" key="1">
    <source>
        <dbReference type="SAM" id="MobiDB-lite"/>
    </source>
</evidence>
<gene>
    <name evidence="3" type="ORF">BUALT_Bualt16G0109200</name>
</gene>
<dbReference type="Pfam" id="PF14633">
    <property type="entry name" value="SH2_2"/>
    <property type="match status" value="1"/>
</dbReference>
<dbReference type="InterPro" id="IPR035018">
    <property type="entry name" value="Spt6_SH2_C"/>
</dbReference>
<protein>
    <recommendedName>
        <fullName evidence="2">Spt6 SH2 domain-containing protein</fullName>
    </recommendedName>
</protein>
<evidence type="ECO:0000313" key="3">
    <source>
        <dbReference type="EMBL" id="KAG8367788.1"/>
    </source>
</evidence>
<feature type="compositionally biased region" description="Gly residues" evidence="1">
    <location>
        <begin position="145"/>
        <end position="157"/>
    </location>
</feature>
<dbReference type="CDD" id="cd09928">
    <property type="entry name" value="SH2_Cterm_SPT6_like"/>
    <property type="match status" value="1"/>
</dbReference>
<dbReference type="GO" id="GO:0031491">
    <property type="term" value="F:nucleosome binding"/>
    <property type="evidence" value="ECO:0007669"/>
    <property type="project" value="TreeGrafter"/>
</dbReference>
<dbReference type="AlphaFoldDB" id="A0AAV6WC76"/>
<dbReference type="InterPro" id="IPR017072">
    <property type="entry name" value="TF_Spt6"/>
</dbReference>
<dbReference type="GO" id="GO:0034728">
    <property type="term" value="P:nucleosome organization"/>
    <property type="evidence" value="ECO:0007669"/>
    <property type="project" value="TreeGrafter"/>
</dbReference>
<evidence type="ECO:0000259" key="2">
    <source>
        <dbReference type="Pfam" id="PF14633"/>
    </source>
</evidence>
<feature type="compositionally biased region" description="Basic residues" evidence="1">
    <location>
        <begin position="165"/>
        <end position="176"/>
    </location>
</feature>
<dbReference type="InterPro" id="IPR036860">
    <property type="entry name" value="SH2_dom_sf"/>
</dbReference>
<dbReference type="CDD" id="cd09918">
    <property type="entry name" value="SH2_Nterm_SPT6_like"/>
    <property type="match status" value="1"/>
</dbReference>
<dbReference type="InterPro" id="IPR035420">
    <property type="entry name" value="Spt6_SH2"/>
</dbReference>
<feature type="region of interest" description="Disordered" evidence="1">
    <location>
        <begin position="132"/>
        <end position="176"/>
    </location>
</feature>
<reference evidence="3" key="1">
    <citation type="submission" date="2019-10" db="EMBL/GenBank/DDBJ databases">
        <authorList>
            <person name="Zhang R."/>
            <person name="Pan Y."/>
            <person name="Wang J."/>
            <person name="Ma R."/>
            <person name="Yu S."/>
        </authorList>
    </citation>
    <scope>NUCLEOTIDE SEQUENCE</scope>
    <source>
        <strain evidence="3">LA-IB0</strain>
        <tissue evidence="3">Leaf</tissue>
    </source>
</reference>
<proteinExistence type="predicted"/>
<dbReference type="Gene3D" id="3.30.505.10">
    <property type="entry name" value="SH2 domain"/>
    <property type="match status" value="2"/>
</dbReference>
<dbReference type="PANTHER" id="PTHR10145">
    <property type="entry name" value="TRANSCRIPTION ELONGATION FACTOR SPT6"/>
    <property type="match status" value="1"/>
</dbReference>
<dbReference type="GO" id="GO:0008023">
    <property type="term" value="C:transcription elongation factor complex"/>
    <property type="evidence" value="ECO:0007669"/>
    <property type="project" value="TreeGrafter"/>
</dbReference>
<evidence type="ECO:0000313" key="4">
    <source>
        <dbReference type="Proteomes" id="UP000826271"/>
    </source>
</evidence>
<dbReference type="InterPro" id="IPR035019">
    <property type="entry name" value="Spt6_SH2_N"/>
</dbReference>
<sequence>MGKMKFLSDKDPGESVVRPSSRGLSFLTLTLKIYEGVYANEDIIEGEKEHKDITSLLQIGKTLNIGEDTFEDLDEGMLNYHKFRKGTKTEVDEFLRIEKVENPMRIVYCFGISHEHPGTIILTYIRERCDRRDDGDQNRPPRPYGGCGGPEGSYGGDRGGDRKDRTHTKTVRQTKI</sequence>
<dbReference type="GO" id="GO:0042393">
    <property type="term" value="F:histone binding"/>
    <property type="evidence" value="ECO:0007669"/>
    <property type="project" value="TreeGrafter"/>
</dbReference>
<name>A0AAV6WC76_9LAMI</name>
<feature type="domain" description="Spt6 SH2" evidence="2">
    <location>
        <begin position="4"/>
        <end position="128"/>
    </location>
</feature>
<keyword evidence="4" id="KW-1185">Reference proteome</keyword>
<dbReference type="EMBL" id="WHWC01000016">
    <property type="protein sequence ID" value="KAG8367788.1"/>
    <property type="molecule type" value="Genomic_DNA"/>
</dbReference>
<accession>A0AAV6WC76</accession>
<comment type="caution">
    <text evidence="3">The sequence shown here is derived from an EMBL/GenBank/DDBJ whole genome shotgun (WGS) entry which is preliminary data.</text>
</comment>
<dbReference type="GO" id="GO:0140673">
    <property type="term" value="P:transcription elongation-coupled chromatin remodeling"/>
    <property type="evidence" value="ECO:0007669"/>
    <property type="project" value="InterPro"/>
</dbReference>
<dbReference type="Proteomes" id="UP000826271">
    <property type="component" value="Unassembled WGS sequence"/>
</dbReference>
<organism evidence="3 4">
    <name type="scientific">Buddleja alternifolia</name>
    <dbReference type="NCBI Taxonomy" id="168488"/>
    <lineage>
        <taxon>Eukaryota</taxon>
        <taxon>Viridiplantae</taxon>
        <taxon>Streptophyta</taxon>
        <taxon>Embryophyta</taxon>
        <taxon>Tracheophyta</taxon>
        <taxon>Spermatophyta</taxon>
        <taxon>Magnoliopsida</taxon>
        <taxon>eudicotyledons</taxon>
        <taxon>Gunneridae</taxon>
        <taxon>Pentapetalae</taxon>
        <taxon>asterids</taxon>
        <taxon>lamiids</taxon>
        <taxon>Lamiales</taxon>
        <taxon>Scrophulariaceae</taxon>
        <taxon>Buddlejeae</taxon>
        <taxon>Buddleja</taxon>
    </lineage>
</organism>